<dbReference type="GeneID" id="36402771"/>
<organism evidence="2 3">
    <name type="scientific">Plasmopara halstedii</name>
    <name type="common">Downy mildew of sunflower</name>
    <dbReference type="NCBI Taxonomy" id="4781"/>
    <lineage>
        <taxon>Eukaryota</taxon>
        <taxon>Sar</taxon>
        <taxon>Stramenopiles</taxon>
        <taxon>Oomycota</taxon>
        <taxon>Peronosporomycetes</taxon>
        <taxon>Peronosporales</taxon>
        <taxon>Peronosporaceae</taxon>
        <taxon>Plasmopara</taxon>
    </lineage>
</organism>
<dbReference type="RefSeq" id="XP_024586352.1">
    <property type="nucleotide sequence ID" value="XM_024721233.1"/>
</dbReference>
<dbReference type="AlphaFoldDB" id="A0A0P1B7Y6"/>
<proteinExistence type="predicted"/>
<feature type="compositionally biased region" description="Polar residues" evidence="1">
    <location>
        <begin position="371"/>
        <end position="382"/>
    </location>
</feature>
<dbReference type="EMBL" id="CCYD01003101">
    <property type="protein sequence ID" value="CEG49983.1"/>
    <property type="molecule type" value="Genomic_DNA"/>
</dbReference>
<evidence type="ECO:0000313" key="3">
    <source>
        <dbReference type="Proteomes" id="UP000054928"/>
    </source>
</evidence>
<evidence type="ECO:0000256" key="1">
    <source>
        <dbReference type="SAM" id="MobiDB-lite"/>
    </source>
</evidence>
<feature type="compositionally biased region" description="Low complexity" evidence="1">
    <location>
        <begin position="1"/>
        <end position="22"/>
    </location>
</feature>
<keyword evidence="3" id="KW-1185">Reference proteome</keyword>
<feature type="region of interest" description="Disordered" evidence="1">
    <location>
        <begin position="1"/>
        <end position="37"/>
    </location>
</feature>
<accession>A0A0P1B7Y6</accession>
<reference evidence="3" key="1">
    <citation type="submission" date="2014-09" db="EMBL/GenBank/DDBJ databases">
        <authorList>
            <person name="Sharma Rahul"/>
            <person name="Thines Marco"/>
        </authorList>
    </citation>
    <scope>NUCLEOTIDE SEQUENCE [LARGE SCALE GENOMIC DNA]</scope>
</reference>
<dbReference type="OMA" id="WQRYDER"/>
<dbReference type="OrthoDB" id="129605at2759"/>
<evidence type="ECO:0000313" key="2">
    <source>
        <dbReference type="EMBL" id="CEG49983.1"/>
    </source>
</evidence>
<feature type="compositionally biased region" description="Low complexity" evidence="1">
    <location>
        <begin position="80"/>
        <end position="94"/>
    </location>
</feature>
<name>A0A0P1B7Y6_PLAHL</name>
<protein>
    <submittedName>
        <fullName evidence="2">Uncharacterized protein</fullName>
    </submittedName>
</protein>
<dbReference type="Proteomes" id="UP000054928">
    <property type="component" value="Unassembled WGS sequence"/>
</dbReference>
<sequence>MVSSRRSVSPSSSFSSYDSTCSQEQANEAPVDNSSNFFNGLQHVNVDQDREVARRALADLVKLYFDEDSDYTSDDDECGSCSEIESRMSSQSSQNPEESRGMTLEELSVAVNAAIEHHRPTKPAVVQVACKTKGNDSNDVDQKSDNCCSRRSCQYQQKSHTASSLEMFQDMLERKMQQFYSRRAVDSAAKDKCKSSQDTVVKAFNGAAQDEGRKSRDASTSCNYTVDQQQQTTICVRDQATETEEMNNHYPLSELITPIQSMNTQHSADLSTQSIIDGPTLADLHFHNGQYQRDRLTTKVFASKSSWGSFSSSVDAACFSSSASEHSVACSVGSNTNIKSSITGRRTHSRKVKDIPSRALLSSRSSDQHQSDLASVETKQPNDWQFSQAQNKRIDEVTQTSVVDLSADTIKVPSNPENVKWELDLSNFAL</sequence>
<feature type="region of interest" description="Disordered" evidence="1">
    <location>
        <begin position="70"/>
        <end position="100"/>
    </location>
</feature>
<feature type="region of interest" description="Disordered" evidence="1">
    <location>
        <begin position="339"/>
        <end position="382"/>
    </location>
</feature>